<feature type="transmembrane region" description="Helical" evidence="7">
    <location>
        <begin position="428"/>
        <end position="445"/>
    </location>
</feature>
<feature type="transmembrane region" description="Helical" evidence="7">
    <location>
        <begin position="204"/>
        <end position="228"/>
    </location>
</feature>
<dbReference type="InterPro" id="IPR036929">
    <property type="entry name" value="DsbDN_sf"/>
</dbReference>
<keyword evidence="2" id="KW-1003">Cell membrane</keyword>
<evidence type="ECO:0000313" key="9">
    <source>
        <dbReference type="EMBL" id="PKZ28850.1"/>
    </source>
</evidence>
<evidence type="ECO:0000256" key="2">
    <source>
        <dbReference type="ARBA" id="ARBA00022475"/>
    </source>
</evidence>
<sequence length="612" mass="69154">MISFFRPCDKLVILYSKNIKFLFYLDKYIKMHLMIFNKRLNLIRNIFLFILMICFLNAEPVNVSEAFKINEKAHPSGISFDIAIDKSVYLYEDELKVFLGSENITKILNLPESKKHKEYLIYDKNFTLFIPTNLILNTSNEKIITLKFLGCAYDGYCYNPQNLKFNLSKTENGFKISKIKDKKVSNNNTNYENKISSDIKNNNFFITIITFFGYGLLLALTPCVFPMIPILSSIIVSKCKNSKNNNKKAFLISFIYVFAMSLAYSIAGILATYFGSSVQGFLQIPWVIILFSLIFIVLAFSMFGFYELQLPASLQSKISKKSESKNGLIGVFIMGFLSALIVGPCVAAPLAGALVYIAQSGNLVLGGSALFIMSFGMGIPLLLIGLGANRFLPKPGYWMNEISKIFGFIMLFMAVWMLSRLINSNLSLLLYGVLGIFFGVSLFPVKKDSVTFKKFKFGFSLAIIIYSVVLIIGFASGSNSLINPLNNTFKSQLKENLNFKKVSNLNELKEVVRGSKKPVLIDFWATWCVNCKELDDTLNSAEISEILSNFELIKVDVTKNSKDDLELMKEFQIYGPPALIFFKNGKELQKYKVIGDIKKIELAKNLNEILNL</sequence>
<dbReference type="Gene3D" id="2.60.40.1250">
    <property type="entry name" value="Thiol:disulfide interchange protein DsbD, N-terminal domain"/>
    <property type="match status" value="1"/>
</dbReference>
<dbReference type="Pfam" id="PF11412">
    <property type="entry name" value="DsbD_N"/>
    <property type="match status" value="1"/>
</dbReference>
<comment type="subcellular location">
    <subcellularLocation>
        <location evidence="1">Cell membrane</location>
        <topology evidence="1">Multi-pass membrane protein</topology>
    </subcellularLocation>
</comment>
<accession>A0A2I1N8Y4</accession>
<dbReference type="PROSITE" id="PS51352">
    <property type="entry name" value="THIOREDOXIN_2"/>
    <property type="match status" value="1"/>
</dbReference>
<keyword evidence="3 7" id="KW-0812">Transmembrane</keyword>
<feature type="transmembrane region" description="Helical" evidence="7">
    <location>
        <begin position="327"/>
        <end position="357"/>
    </location>
</feature>
<feature type="transmembrane region" description="Helical" evidence="7">
    <location>
        <begin position="363"/>
        <end position="384"/>
    </location>
</feature>
<dbReference type="SUPFAM" id="SSF74863">
    <property type="entry name" value="Thiol:disulfide interchange protein DsbD, N-terminal domain (DsbD-alpha)"/>
    <property type="match status" value="1"/>
</dbReference>
<dbReference type="GO" id="GO:0017004">
    <property type="term" value="P:cytochrome complex assembly"/>
    <property type="evidence" value="ECO:0007669"/>
    <property type="project" value="UniProtKB-KW"/>
</dbReference>
<dbReference type="AlphaFoldDB" id="A0A2I1N8Y4"/>
<dbReference type="Proteomes" id="UP000234639">
    <property type="component" value="Unassembled WGS sequence"/>
</dbReference>
<protein>
    <recommendedName>
        <fullName evidence="8">Thioredoxin domain-containing protein</fullName>
    </recommendedName>
</protein>
<feature type="transmembrane region" description="Helical" evidence="7">
    <location>
        <begin position="286"/>
        <end position="306"/>
    </location>
</feature>
<dbReference type="SUPFAM" id="SSF52833">
    <property type="entry name" value="Thioredoxin-like"/>
    <property type="match status" value="1"/>
</dbReference>
<evidence type="ECO:0000313" key="10">
    <source>
        <dbReference type="Proteomes" id="UP000234639"/>
    </source>
</evidence>
<evidence type="ECO:0000256" key="4">
    <source>
        <dbReference type="ARBA" id="ARBA00022748"/>
    </source>
</evidence>
<dbReference type="GO" id="GO:0005886">
    <property type="term" value="C:plasma membrane"/>
    <property type="evidence" value="ECO:0007669"/>
    <property type="project" value="UniProtKB-SubCell"/>
</dbReference>
<proteinExistence type="predicted"/>
<organism evidence="9 10">
    <name type="scientific">Campylobacter ureolyticus</name>
    <dbReference type="NCBI Taxonomy" id="827"/>
    <lineage>
        <taxon>Bacteria</taxon>
        <taxon>Pseudomonadati</taxon>
        <taxon>Campylobacterota</taxon>
        <taxon>Epsilonproteobacteria</taxon>
        <taxon>Campylobacterales</taxon>
        <taxon>Campylobacteraceae</taxon>
        <taxon>Campylobacter</taxon>
    </lineage>
</organism>
<feature type="transmembrane region" description="Helical" evidence="7">
    <location>
        <begin position="457"/>
        <end position="477"/>
    </location>
</feature>
<dbReference type="Pfam" id="PF02683">
    <property type="entry name" value="DsbD_TM"/>
    <property type="match status" value="1"/>
</dbReference>
<evidence type="ECO:0000256" key="7">
    <source>
        <dbReference type="SAM" id="Phobius"/>
    </source>
</evidence>
<keyword evidence="5 7" id="KW-1133">Transmembrane helix</keyword>
<evidence type="ECO:0000256" key="6">
    <source>
        <dbReference type="ARBA" id="ARBA00023136"/>
    </source>
</evidence>
<comment type="caution">
    <text evidence="9">The sequence shown here is derived from an EMBL/GenBank/DDBJ whole genome shotgun (WGS) entry which is preliminary data.</text>
</comment>
<dbReference type="InterPro" id="IPR003834">
    <property type="entry name" value="Cyt_c_assmbl_TM_dom"/>
</dbReference>
<reference evidence="9 10" key="1">
    <citation type="submission" date="2017-12" db="EMBL/GenBank/DDBJ databases">
        <title>Phylogenetic diversity of female urinary microbiome.</title>
        <authorList>
            <person name="Thomas-White K."/>
            <person name="Wolfe A.J."/>
        </authorList>
    </citation>
    <scope>NUCLEOTIDE SEQUENCE [LARGE SCALE GENOMIC DNA]</scope>
    <source>
        <strain evidence="9 10">UMB0112</strain>
    </source>
</reference>
<evidence type="ECO:0000256" key="5">
    <source>
        <dbReference type="ARBA" id="ARBA00022989"/>
    </source>
</evidence>
<dbReference type="Gene3D" id="3.40.30.10">
    <property type="entry name" value="Glutaredoxin"/>
    <property type="match status" value="1"/>
</dbReference>
<dbReference type="GO" id="GO:0045454">
    <property type="term" value="P:cell redox homeostasis"/>
    <property type="evidence" value="ECO:0007669"/>
    <property type="project" value="TreeGrafter"/>
</dbReference>
<dbReference type="InterPro" id="IPR028250">
    <property type="entry name" value="DsbDN"/>
</dbReference>
<dbReference type="EMBL" id="PKHU01000006">
    <property type="protein sequence ID" value="PKZ28850.1"/>
    <property type="molecule type" value="Genomic_DNA"/>
</dbReference>
<feature type="domain" description="Thioredoxin" evidence="8">
    <location>
        <begin position="470"/>
        <end position="611"/>
    </location>
</feature>
<keyword evidence="6 7" id="KW-0472">Membrane</keyword>
<dbReference type="Pfam" id="PF00085">
    <property type="entry name" value="Thioredoxin"/>
    <property type="match status" value="1"/>
</dbReference>
<evidence type="ECO:0000256" key="1">
    <source>
        <dbReference type="ARBA" id="ARBA00004651"/>
    </source>
</evidence>
<feature type="transmembrane region" description="Helical" evidence="7">
    <location>
        <begin position="40"/>
        <end position="58"/>
    </location>
</feature>
<feature type="transmembrane region" description="Helical" evidence="7">
    <location>
        <begin position="249"/>
        <end position="274"/>
    </location>
</feature>
<dbReference type="PANTHER" id="PTHR32234:SF0">
    <property type="entry name" value="THIOL:DISULFIDE INTERCHANGE PROTEIN DSBD"/>
    <property type="match status" value="1"/>
</dbReference>
<dbReference type="InterPro" id="IPR036249">
    <property type="entry name" value="Thioredoxin-like_sf"/>
</dbReference>
<dbReference type="GO" id="GO:0015035">
    <property type="term" value="F:protein-disulfide reductase activity"/>
    <property type="evidence" value="ECO:0007669"/>
    <property type="project" value="TreeGrafter"/>
</dbReference>
<name>A0A2I1N8Y4_9BACT</name>
<feature type="transmembrane region" description="Helical" evidence="7">
    <location>
        <begin position="405"/>
        <end position="422"/>
    </location>
</feature>
<dbReference type="PANTHER" id="PTHR32234">
    <property type="entry name" value="THIOL:DISULFIDE INTERCHANGE PROTEIN DSBD"/>
    <property type="match status" value="1"/>
</dbReference>
<gene>
    <name evidence="9" type="ORF">CYJ41_07030</name>
</gene>
<evidence type="ECO:0000259" key="8">
    <source>
        <dbReference type="PROSITE" id="PS51352"/>
    </source>
</evidence>
<keyword evidence="4" id="KW-0201">Cytochrome c-type biogenesis</keyword>
<evidence type="ECO:0000256" key="3">
    <source>
        <dbReference type="ARBA" id="ARBA00022692"/>
    </source>
</evidence>
<dbReference type="InterPro" id="IPR013766">
    <property type="entry name" value="Thioredoxin_domain"/>
</dbReference>
<dbReference type="NCBIfam" id="NF001419">
    <property type="entry name" value="PRK00293.1"/>
    <property type="match status" value="1"/>
</dbReference>